<gene>
    <name evidence="3" type="ORF">Q6348_07260</name>
</gene>
<keyword evidence="4" id="KW-1185">Reference proteome</keyword>
<name>A0ABT9D803_9CELL</name>
<evidence type="ECO:0000313" key="3">
    <source>
        <dbReference type="EMBL" id="MDO8106995.1"/>
    </source>
</evidence>
<sequence>MVPVAVLALAMLLVTPRLPTAVQVWLAPGLVPGGLLGPDRSDLVLRPEPASLPVPVRSGADAPTPGFEAQDGRLRPAAGPAATGEPHAFLATQQLSGATVPVAWSPCRPVHVVLDPAGAPADAEGQLLAALGALSEATGLAFAYDGTTDERPDPDRTAFQPERYGDRWAPVLVAFDDDVRHDGRDVAGLTEVRSVSVDGGPQVRVSGQVRLSRRTMSYPAAGGAPGWVPVLRHELGHLVGLAHVDDPRELMYPGVGLAATYAAGDLVGLAALGSGPCAPQT</sequence>
<evidence type="ECO:0000256" key="1">
    <source>
        <dbReference type="SAM" id="MobiDB-lite"/>
    </source>
</evidence>
<feature type="region of interest" description="Disordered" evidence="1">
    <location>
        <begin position="52"/>
        <end position="84"/>
    </location>
</feature>
<keyword evidence="2" id="KW-0732">Signal</keyword>
<protein>
    <submittedName>
        <fullName evidence="3">Peptidase M10A and M12B matrixin and adamalysin</fullName>
    </submittedName>
</protein>
<dbReference type="Gene3D" id="3.40.390.10">
    <property type="entry name" value="Collagenase (Catalytic Domain)"/>
    <property type="match status" value="1"/>
</dbReference>
<accession>A0ABT9D803</accession>
<proteinExistence type="predicted"/>
<evidence type="ECO:0000313" key="4">
    <source>
        <dbReference type="Proteomes" id="UP001232536"/>
    </source>
</evidence>
<dbReference type="RefSeq" id="WP_304600632.1">
    <property type="nucleotide sequence ID" value="NZ_JAUQYO010000001.1"/>
</dbReference>
<evidence type="ECO:0000256" key="2">
    <source>
        <dbReference type="SAM" id="SignalP"/>
    </source>
</evidence>
<organism evidence="3 4">
    <name type="scientific">Actinotalea lenta</name>
    <dbReference type="NCBI Taxonomy" id="3064654"/>
    <lineage>
        <taxon>Bacteria</taxon>
        <taxon>Bacillati</taxon>
        <taxon>Actinomycetota</taxon>
        <taxon>Actinomycetes</taxon>
        <taxon>Micrococcales</taxon>
        <taxon>Cellulomonadaceae</taxon>
        <taxon>Actinotalea</taxon>
    </lineage>
</organism>
<dbReference type="InterPro" id="IPR024079">
    <property type="entry name" value="MetalloPept_cat_dom_sf"/>
</dbReference>
<dbReference type="SUPFAM" id="SSF55486">
    <property type="entry name" value="Metalloproteases ('zincins'), catalytic domain"/>
    <property type="match status" value="1"/>
</dbReference>
<dbReference type="Proteomes" id="UP001232536">
    <property type="component" value="Unassembled WGS sequence"/>
</dbReference>
<reference evidence="3 4" key="1">
    <citation type="submission" date="2023-07" db="EMBL/GenBank/DDBJ databases">
        <title>Description of novel actinomycetes strains, isolated from tidal flat sediment.</title>
        <authorList>
            <person name="Lu C."/>
        </authorList>
    </citation>
    <scope>NUCLEOTIDE SEQUENCE [LARGE SCALE GENOMIC DNA]</scope>
    <source>
        <strain evidence="3 4">SYSU T00b441</strain>
    </source>
</reference>
<dbReference type="EMBL" id="JAUQYP010000001">
    <property type="protein sequence ID" value="MDO8106995.1"/>
    <property type="molecule type" value="Genomic_DNA"/>
</dbReference>
<feature type="signal peptide" evidence="2">
    <location>
        <begin position="1"/>
        <end position="21"/>
    </location>
</feature>
<comment type="caution">
    <text evidence="3">The sequence shown here is derived from an EMBL/GenBank/DDBJ whole genome shotgun (WGS) entry which is preliminary data.</text>
</comment>
<feature type="chain" id="PRO_5047453528" evidence="2">
    <location>
        <begin position="22"/>
        <end position="281"/>
    </location>
</feature>